<comment type="caution">
    <text evidence="2">The sequence shown here is derived from an EMBL/GenBank/DDBJ whole genome shotgun (WGS) entry which is preliminary data.</text>
</comment>
<evidence type="ECO:0000313" key="3">
    <source>
        <dbReference type="Proteomes" id="UP000239685"/>
    </source>
</evidence>
<dbReference type="Gene3D" id="3.30.2310.20">
    <property type="entry name" value="RelE-like"/>
    <property type="match status" value="1"/>
</dbReference>
<dbReference type="AlphaFoldDB" id="A0A855NAC7"/>
<accession>A0A855NAC7</accession>
<dbReference type="Pfam" id="PF05016">
    <property type="entry name" value="ParE_toxin"/>
    <property type="match status" value="1"/>
</dbReference>
<keyword evidence="1" id="KW-1277">Toxin-antitoxin system</keyword>
<dbReference type="Proteomes" id="UP000239685">
    <property type="component" value="Unassembled WGS sequence"/>
</dbReference>
<dbReference type="InterPro" id="IPR007712">
    <property type="entry name" value="RelE/ParE_toxin"/>
</dbReference>
<name>A0A855NAC7_CAMHY</name>
<sequence length="101" mass="11903">MKIIYTQNFQNQFYDLLTYIAKHSLQNALNFQAEISSKIDDIVIFPYAHRQDPQMNNANIRDLIFKGYVVPFLISNDIYILGIYKQNLWKPNLSEISDLTK</sequence>
<evidence type="ECO:0000256" key="1">
    <source>
        <dbReference type="ARBA" id="ARBA00022649"/>
    </source>
</evidence>
<organism evidence="2 3">
    <name type="scientific">Campylobacter hyointestinalis subsp. hyointestinalis</name>
    <dbReference type="NCBI Taxonomy" id="91352"/>
    <lineage>
        <taxon>Bacteria</taxon>
        <taxon>Pseudomonadati</taxon>
        <taxon>Campylobacterota</taxon>
        <taxon>Epsilonproteobacteria</taxon>
        <taxon>Campylobacterales</taxon>
        <taxon>Campylobacteraceae</taxon>
        <taxon>Campylobacter</taxon>
    </lineage>
</organism>
<evidence type="ECO:0000313" key="2">
    <source>
        <dbReference type="EMBL" id="PPB72231.1"/>
    </source>
</evidence>
<dbReference type="InterPro" id="IPR035093">
    <property type="entry name" value="RelE/ParE_toxin_dom_sf"/>
</dbReference>
<dbReference type="RefSeq" id="WP_104064424.1">
    <property type="nucleotide sequence ID" value="NZ_NIQH01000006.1"/>
</dbReference>
<proteinExistence type="predicted"/>
<gene>
    <name evidence="2" type="ORF">CDQ78_04700</name>
</gene>
<dbReference type="EMBL" id="NIQP01000003">
    <property type="protein sequence ID" value="PPB72231.1"/>
    <property type="molecule type" value="Genomic_DNA"/>
</dbReference>
<reference evidence="2 3" key="1">
    <citation type="submission" date="2017-06" db="EMBL/GenBank/DDBJ databases">
        <title>Updating the genomic taxonomy and epidemiology of Campylobacter hyointestinalis; discovery in New Zealand farmed ruminants.</title>
        <authorList>
            <person name="Wilkinson D.A."/>
            <person name="Fayaz A."/>
            <person name="Biggs P.J."/>
            <person name="Midwinter A.C."/>
        </authorList>
    </citation>
    <scope>NUCLEOTIDE SEQUENCE [LARGE SCALE GENOMIC DNA]</scope>
    <source>
        <strain evidence="2 3">S1614a</strain>
    </source>
</reference>
<protein>
    <submittedName>
        <fullName evidence="2">Plasmid stabilization protein</fullName>
    </submittedName>
</protein>